<feature type="chain" id="PRO_5041744959" description="C-type lectin domain-containing protein" evidence="1">
    <location>
        <begin position="24"/>
        <end position="364"/>
    </location>
</feature>
<dbReference type="InterPro" id="IPR016187">
    <property type="entry name" value="CTDL_fold"/>
</dbReference>
<evidence type="ECO:0000313" key="4">
    <source>
        <dbReference type="Proteomes" id="UP001187415"/>
    </source>
</evidence>
<dbReference type="EMBL" id="JAUPFM010000004">
    <property type="protein sequence ID" value="KAK2854265.1"/>
    <property type="molecule type" value="Genomic_DNA"/>
</dbReference>
<dbReference type="PANTHER" id="PTHR45784:SF3">
    <property type="entry name" value="C-TYPE LECTIN DOMAIN FAMILY 4 MEMBER K-LIKE-RELATED"/>
    <property type="match status" value="1"/>
</dbReference>
<evidence type="ECO:0000256" key="1">
    <source>
        <dbReference type="SAM" id="SignalP"/>
    </source>
</evidence>
<gene>
    <name evidence="3" type="ORF">Q5P01_006926</name>
</gene>
<proteinExistence type="predicted"/>
<dbReference type="PROSITE" id="PS50041">
    <property type="entry name" value="C_TYPE_LECTIN_2"/>
    <property type="match status" value="3"/>
</dbReference>
<dbReference type="PANTHER" id="PTHR45784">
    <property type="entry name" value="C-TYPE LECTIN DOMAIN FAMILY 20 MEMBER A-RELATED"/>
    <property type="match status" value="1"/>
</dbReference>
<dbReference type="SMART" id="SM00034">
    <property type="entry name" value="CLECT"/>
    <property type="match status" value="3"/>
</dbReference>
<keyword evidence="1" id="KW-0732">Signal</keyword>
<feature type="signal peptide" evidence="1">
    <location>
        <begin position="1"/>
        <end position="23"/>
    </location>
</feature>
<sequence>MMTAKTSILFLLHLPLLSSSVFGLTSVLVKQFWQVQYSCTWQEAQQFCRCLNYNADLATFYHQTDVDNVYLQRYYAWVGLAIRPYVGSWSWTDGLPLDTGFHPFHWWNQQNPPYGNCAFVTDQKWFGATDCGQYNFFICSKDDNYFFINQSKTWPDARQYCKDFYDDLAIIRQNNELDSAVNPQEFPLWIGLRRDGETWKWSRGLSDYRNWAPNPTGDYGDCVTMSSLSKTMTNQSCSTRYPFVCYRHNLVLVKENKTWEEAMQYCKDLSNNNNRYQLVSVQPGDEYDYMMNKVVEADTDEVWSGLRFLAGYWVWVNGADMSLPDLPACPVPWQYCGAFSKNYTGTLETRDCLDKKNFLCYSQW</sequence>
<dbReference type="CDD" id="cd00037">
    <property type="entry name" value="CLECT"/>
    <property type="match status" value="1"/>
</dbReference>
<reference evidence="3" key="1">
    <citation type="submission" date="2023-07" db="EMBL/GenBank/DDBJ databases">
        <title>Chromosome-level Genome Assembly of Striped Snakehead (Channa striata).</title>
        <authorList>
            <person name="Liu H."/>
        </authorList>
    </citation>
    <scope>NUCLEOTIDE SEQUENCE</scope>
    <source>
        <strain evidence="3">Gz</strain>
        <tissue evidence="3">Muscle</tissue>
    </source>
</reference>
<feature type="domain" description="C-type lectin" evidence="2">
    <location>
        <begin position="140"/>
        <end position="246"/>
    </location>
</feature>
<dbReference type="Proteomes" id="UP001187415">
    <property type="component" value="Unassembled WGS sequence"/>
</dbReference>
<feature type="domain" description="C-type lectin" evidence="2">
    <location>
        <begin position="40"/>
        <end position="140"/>
    </location>
</feature>
<comment type="caution">
    <text evidence="3">The sequence shown here is derived from an EMBL/GenBank/DDBJ whole genome shotgun (WGS) entry which is preliminary data.</text>
</comment>
<organism evidence="3 4">
    <name type="scientific">Channa striata</name>
    <name type="common">Snakehead murrel</name>
    <name type="synonym">Ophicephalus striatus</name>
    <dbReference type="NCBI Taxonomy" id="64152"/>
    <lineage>
        <taxon>Eukaryota</taxon>
        <taxon>Metazoa</taxon>
        <taxon>Chordata</taxon>
        <taxon>Craniata</taxon>
        <taxon>Vertebrata</taxon>
        <taxon>Euteleostomi</taxon>
        <taxon>Actinopterygii</taxon>
        <taxon>Neopterygii</taxon>
        <taxon>Teleostei</taxon>
        <taxon>Neoteleostei</taxon>
        <taxon>Acanthomorphata</taxon>
        <taxon>Anabantaria</taxon>
        <taxon>Anabantiformes</taxon>
        <taxon>Channoidei</taxon>
        <taxon>Channidae</taxon>
        <taxon>Channa</taxon>
    </lineage>
</organism>
<evidence type="ECO:0000313" key="3">
    <source>
        <dbReference type="EMBL" id="KAK2854265.1"/>
    </source>
</evidence>
<dbReference type="Pfam" id="PF00059">
    <property type="entry name" value="Lectin_C"/>
    <property type="match status" value="3"/>
</dbReference>
<dbReference type="Gene3D" id="3.10.100.10">
    <property type="entry name" value="Mannose-Binding Protein A, subunit A"/>
    <property type="match status" value="3"/>
</dbReference>
<dbReference type="InterPro" id="IPR001304">
    <property type="entry name" value="C-type_lectin-like"/>
</dbReference>
<dbReference type="AlphaFoldDB" id="A0AA88NC67"/>
<protein>
    <recommendedName>
        <fullName evidence="2">C-type lectin domain-containing protein</fullName>
    </recommendedName>
</protein>
<accession>A0AA88NC67</accession>
<dbReference type="InterPro" id="IPR016186">
    <property type="entry name" value="C-type_lectin-like/link_sf"/>
</dbReference>
<name>A0AA88NC67_CHASR</name>
<dbReference type="SUPFAM" id="SSF56436">
    <property type="entry name" value="C-type lectin-like"/>
    <property type="match status" value="3"/>
</dbReference>
<feature type="domain" description="C-type lectin" evidence="2">
    <location>
        <begin position="241"/>
        <end position="361"/>
    </location>
</feature>
<keyword evidence="4" id="KW-1185">Reference proteome</keyword>
<evidence type="ECO:0000259" key="2">
    <source>
        <dbReference type="PROSITE" id="PS50041"/>
    </source>
</evidence>